<dbReference type="SUPFAM" id="SSF55031">
    <property type="entry name" value="Bacterial exopeptidase dimerisation domain"/>
    <property type="match status" value="1"/>
</dbReference>
<evidence type="ECO:0000313" key="2">
    <source>
        <dbReference type="Proteomes" id="UP000188532"/>
    </source>
</evidence>
<sequence>MLSRRIDPRNCTVLVWGAVNAGVAANAIPQTGILSGTVRTASRQTWVDLEDIIRDAVDALLAPLAIEHTLQYHRGCRRWSTRTSRRAS</sequence>
<gene>
    <name evidence="1" type="ORF">BZL29_0319</name>
</gene>
<keyword evidence="1" id="KW-0378">Hydrolase</keyword>
<dbReference type="AlphaFoldDB" id="A0A1V3XXJ4"/>
<proteinExistence type="predicted"/>
<accession>A0A1V3XXJ4</accession>
<evidence type="ECO:0000313" key="1">
    <source>
        <dbReference type="EMBL" id="OOK83788.1"/>
    </source>
</evidence>
<organism evidence="1 2">
    <name type="scientific">Mycobacterium kansasii</name>
    <dbReference type="NCBI Taxonomy" id="1768"/>
    <lineage>
        <taxon>Bacteria</taxon>
        <taxon>Bacillati</taxon>
        <taxon>Actinomycetota</taxon>
        <taxon>Actinomycetes</taxon>
        <taxon>Mycobacteriales</taxon>
        <taxon>Mycobacteriaceae</taxon>
        <taxon>Mycobacterium</taxon>
    </lineage>
</organism>
<dbReference type="GO" id="GO:0016787">
    <property type="term" value="F:hydrolase activity"/>
    <property type="evidence" value="ECO:0007669"/>
    <property type="project" value="UniProtKB-KW"/>
</dbReference>
<dbReference type="EMBL" id="MVBN01000001">
    <property type="protein sequence ID" value="OOK83788.1"/>
    <property type="molecule type" value="Genomic_DNA"/>
</dbReference>
<comment type="caution">
    <text evidence="1">The sequence shown here is derived from an EMBL/GenBank/DDBJ whole genome shotgun (WGS) entry which is preliminary data.</text>
</comment>
<reference evidence="1 2" key="1">
    <citation type="submission" date="2017-02" db="EMBL/GenBank/DDBJ databases">
        <title>Complete genome sequences of Mycobacterium kansasii strains isolated from rhesus macaques.</title>
        <authorList>
            <person name="Panda A."/>
            <person name="Nagaraj S."/>
            <person name="Zhao X."/>
            <person name="Tettelin H."/>
            <person name="Detolla L.J."/>
        </authorList>
    </citation>
    <scope>NUCLEOTIDE SEQUENCE [LARGE SCALE GENOMIC DNA]</scope>
    <source>
        <strain evidence="1 2">11-3469</strain>
    </source>
</reference>
<name>A0A1V3XXJ4_MYCKA</name>
<dbReference type="Gene3D" id="3.30.70.360">
    <property type="match status" value="1"/>
</dbReference>
<protein>
    <submittedName>
        <fullName evidence="1">Putative hydrolase</fullName>
    </submittedName>
</protein>
<dbReference type="InterPro" id="IPR036264">
    <property type="entry name" value="Bact_exopeptidase_dim_dom"/>
</dbReference>
<dbReference type="Proteomes" id="UP000188532">
    <property type="component" value="Unassembled WGS sequence"/>
</dbReference>